<dbReference type="Pfam" id="PF00501">
    <property type="entry name" value="AMP-binding"/>
    <property type="match status" value="1"/>
</dbReference>
<evidence type="ECO:0000256" key="2">
    <source>
        <dbReference type="ARBA" id="ARBA00022598"/>
    </source>
</evidence>
<evidence type="ECO:0000256" key="3">
    <source>
        <dbReference type="ARBA" id="ARBA00022741"/>
    </source>
</evidence>
<feature type="domain" description="AMP-dependent synthetase/ligase" evidence="10">
    <location>
        <begin position="80"/>
        <end position="293"/>
    </location>
</feature>
<dbReference type="OrthoDB" id="580775at2"/>
<dbReference type="GO" id="GO:0010124">
    <property type="term" value="P:phenylacetate catabolic process"/>
    <property type="evidence" value="ECO:0007669"/>
    <property type="project" value="UniProtKB-UniRule"/>
</dbReference>
<dbReference type="AlphaFoldDB" id="A0A366F5V3"/>
<dbReference type="EC" id="6.2.1.30" evidence="6 9"/>
<keyword evidence="3 9" id="KW-0547">Nucleotide-binding</keyword>
<protein>
    <recommendedName>
        <fullName evidence="7 9">Phenylacetate-coenzyme A ligase</fullName>
        <ecNumber evidence="6 9">6.2.1.30</ecNumber>
    </recommendedName>
    <alternativeName>
        <fullName evidence="8 9">Phenylacetyl-CoA ligase</fullName>
    </alternativeName>
</protein>
<dbReference type="EMBL" id="QNRK01000023">
    <property type="protein sequence ID" value="RBP09149.1"/>
    <property type="molecule type" value="Genomic_DNA"/>
</dbReference>
<dbReference type="Gene3D" id="3.40.50.12780">
    <property type="entry name" value="N-terminal domain of ligase-like"/>
    <property type="match status" value="1"/>
</dbReference>
<evidence type="ECO:0000259" key="11">
    <source>
        <dbReference type="Pfam" id="PF14535"/>
    </source>
</evidence>
<dbReference type="GO" id="GO:0047475">
    <property type="term" value="F:phenylacetate-CoA ligase activity"/>
    <property type="evidence" value="ECO:0007669"/>
    <property type="project" value="UniProtKB-EC"/>
</dbReference>
<comment type="function">
    <text evidence="9">Catalyzes the activation of phenylacetic acid (PA) to phenylacetyl-CoA (PA-CoA).</text>
</comment>
<comment type="similarity">
    <text evidence="5 9">Belongs to the phenylacetyl-CoA ligase family.</text>
</comment>
<reference evidence="12 13" key="1">
    <citation type="submission" date="2018-06" db="EMBL/GenBank/DDBJ databases">
        <title>Genomic Encyclopedia of Type Strains, Phase IV (KMG-IV): sequencing the most valuable type-strain genomes for metagenomic binning, comparative biology and taxonomic classification.</title>
        <authorList>
            <person name="Goeker M."/>
        </authorList>
    </citation>
    <scope>NUCLEOTIDE SEQUENCE [LARGE SCALE GENOMIC DNA]</scope>
    <source>
        <strain evidence="12 13">DSM 24875</strain>
    </source>
</reference>
<dbReference type="UniPathway" id="UPA00930"/>
<evidence type="ECO:0000259" key="10">
    <source>
        <dbReference type="Pfam" id="PF00501"/>
    </source>
</evidence>
<evidence type="ECO:0000256" key="1">
    <source>
        <dbReference type="ARBA" id="ARBA00011245"/>
    </source>
</evidence>
<dbReference type="PIRSF" id="PIRSF006444">
    <property type="entry name" value="PaaK"/>
    <property type="match status" value="1"/>
</dbReference>
<accession>A0A366F5V3</accession>
<feature type="domain" description="AMP-dependent ligase C-terminal" evidence="11">
    <location>
        <begin position="339"/>
        <end position="433"/>
    </location>
</feature>
<evidence type="ECO:0000313" key="12">
    <source>
        <dbReference type="EMBL" id="RBP09149.1"/>
    </source>
</evidence>
<dbReference type="InterPro" id="IPR051414">
    <property type="entry name" value="Adenylate-forming_Reductase"/>
</dbReference>
<comment type="catalytic activity">
    <reaction evidence="9">
        <text>2-phenylacetate + ATP + CoA = phenylacetyl-CoA + AMP + diphosphate</text>
        <dbReference type="Rhea" id="RHEA:20956"/>
        <dbReference type="ChEBI" id="CHEBI:18401"/>
        <dbReference type="ChEBI" id="CHEBI:30616"/>
        <dbReference type="ChEBI" id="CHEBI:33019"/>
        <dbReference type="ChEBI" id="CHEBI:57287"/>
        <dbReference type="ChEBI" id="CHEBI:57390"/>
        <dbReference type="ChEBI" id="CHEBI:456215"/>
        <dbReference type="EC" id="6.2.1.30"/>
    </reaction>
</comment>
<evidence type="ECO:0000256" key="6">
    <source>
        <dbReference type="ARBA" id="ARBA00066629"/>
    </source>
</evidence>
<evidence type="ECO:0000256" key="5">
    <source>
        <dbReference type="ARBA" id="ARBA00061566"/>
    </source>
</evidence>
<name>A0A366F5V3_9HYPH</name>
<dbReference type="CDD" id="cd05913">
    <property type="entry name" value="PaaK"/>
    <property type="match status" value="1"/>
</dbReference>
<dbReference type="SUPFAM" id="SSF56801">
    <property type="entry name" value="Acetyl-CoA synthetase-like"/>
    <property type="match status" value="1"/>
</dbReference>
<dbReference type="InterPro" id="IPR028154">
    <property type="entry name" value="AMP-dep_Lig_C"/>
</dbReference>
<dbReference type="GO" id="GO:0000166">
    <property type="term" value="F:nucleotide binding"/>
    <property type="evidence" value="ECO:0007669"/>
    <property type="project" value="UniProtKB-KW"/>
</dbReference>
<evidence type="ECO:0000256" key="7">
    <source>
        <dbReference type="ARBA" id="ARBA00068695"/>
    </source>
</evidence>
<evidence type="ECO:0000256" key="4">
    <source>
        <dbReference type="ARBA" id="ARBA00060591"/>
    </source>
</evidence>
<dbReference type="Pfam" id="PF14535">
    <property type="entry name" value="AMP-binding_C_2"/>
    <property type="match status" value="1"/>
</dbReference>
<sequence>MRDLAPANHDLDRIETASRDEIAALQLARLQLTLRRVYDNVPHTRRKFDAAGVHPDDCRTLADLAKFPFTAKSDLRDTYPFGMVAVPHDRIARLHASSGTTGKPTVVAYTQADIDVWAAVMARSIRAAGGKRGMKVHIAFGYGLFTGGLGAHYGAERLGCAVIPVSGGMTERQVQFIHDFKPEIVMATPSYTLAILDEFRRANLDPRDCSLEVGLFGAEPWTNAMRAEIEQSFDMHAIDLYGLSEVVGPGVSCECVETKDGPHVWEDHFYPEIIDPETGAVLPDGSPGELVFTSLTKEAMPIIRYRTRDLSRLLPGTARSMRRMERIAGRSDDMIILRGVNLFPSQIEALILKCPGLTPHFQLELHRRERMDAVTVVVEARPTAAGEAEREMSAFELKHHIKSVVGVTVGVRVADPGAVERSQGKARRIVDLRRSA</sequence>
<organism evidence="12 13">
    <name type="scientific">Roseiarcus fermentans</name>
    <dbReference type="NCBI Taxonomy" id="1473586"/>
    <lineage>
        <taxon>Bacteria</taxon>
        <taxon>Pseudomonadati</taxon>
        <taxon>Pseudomonadota</taxon>
        <taxon>Alphaproteobacteria</taxon>
        <taxon>Hyphomicrobiales</taxon>
        <taxon>Roseiarcaceae</taxon>
        <taxon>Roseiarcus</taxon>
    </lineage>
</organism>
<dbReference type="InterPro" id="IPR000873">
    <property type="entry name" value="AMP-dep_synth/lig_dom"/>
</dbReference>
<dbReference type="Gene3D" id="3.30.300.30">
    <property type="match status" value="1"/>
</dbReference>
<dbReference type="Proteomes" id="UP000253529">
    <property type="component" value="Unassembled WGS sequence"/>
</dbReference>
<dbReference type="NCBIfam" id="TIGR02155">
    <property type="entry name" value="PA_CoA_ligase"/>
    <property type="match status" value="1"/>
</dbReference>
<dbReference type="InterPro" id="IPR045851">
    <property type="entry name" value="AMP-bd_C_sf"/>
</dbReference>
<evidence type="ECO:0000313" key="13">
    <source>
        <dbReference type="Proteomes" id="UP000253529"/>
    </source>
</evidence>
<proteinExistence type="inferred from homology"/>
<dbReference type="InterPro" id="IPR049623">
    <property type="entry name" value="PA_CoA_lig_proteobact_actino"/>
</dbReference>
<comment type="caution">
    <text evidence="12">The sequence shown here is derived from an EMBL/GenBank/DDBJ whole genome shotgun (WGS) entry which is preliminary data.</text>
</comment>
<dbReference type="InterPro" id="IPR011880">
    <property type="entry name" value="PA_CoA_ligase"/>
</dbReference>
<dbReference type="FunFam" id="3.40.50.12780:FF:000016">
    <property type="entry name" value="Phenylacetate-coenzyme A ligase"/>
    <property type="match status" value="1"/>
</dbReference>
<dbReference type="InterPro" id="IPR042099">
    <property type="entry name" value="ANL_N_sf"/>
</dbReference>
<keyword evidence="13" id="KW-1185">Reference proteome</keyword>
<dbReference type="RefSeq" id="WP_113890996.1">
    <property type="nucleotide sequence ID" value="NZ_QNRK01000023.1"/>
</dbReference>
<comment type="subunit">
    <text evidence="1">Monomer.</text>
</comment>
<comment type="pathway">
    <text evidence="4 9">Aromatic compound metabolism; phenylacetate degradation.</text>
</comment>
<keyword evidence="2 9" id="KW-0436">Ligase</keyword>
<gene>
    <name evidence="12" type="ORF">DFR50_123121</name>
</gene>
<evidence type="ECO:0000256" key="9">
    <source>
        <dbReference type="PIRNR" id="PIRNR006444"/>
    </source>
</evidence>
<dbReference type="PANTHER" id="PTHR43439:SF1">
    <property type="entry name" value="PHENYLACETATE-COENZYME A LIGASE"/>
    <property type="match status" value="1"/>
</dbReference>
<evidence type="ECO:0000256" key="8">
    <source>
        <dbReference type="ARBA" id="ARBA00075111"/>
    </source>
</evidence>
<dbReference type="PANTHER" id="PTHR43439">
    <property type="entry name" value="PHENYLACETATE-COENZYME A LIGASE"/>
    <property type="match status" value="1"/>
</dbReference>